<dbReference type="AlphaFoldDB" id="A0A6B9ZFN9"/>
<evidence type="ECO:0000313" key="4">
    <source>
        <dbReference type="EMBL" id="QHS61272.1"/>
    </source>
</evidence>
<feature type="transmembrane region" description="Helical" evidence="3">
    <location>
        <begin position="405"/>
        <end position="422"/>
    </location>
</feature>
<gene>
    <name evidence="4" type="ORF">GWR21_17205</name>
</gene>
<feature type="transmembrane region" description="Helical" evidence="3">
    <location>
        <begin position="35"/>
        <end position="53"/>
    </location>
</feature>
<dbReference type="PANTHER" id="PTHR44227:SF3">
    <property type="entry name" value="PROTEIN O-MANNOSYL-TRANSFERASE TMTC4"/>
    <property type="match status" value="1"/>
</dbReference>
<keyword evidence="3" id="KW-1133">Transmembrane helix</keyword>
<evidence type="ECO:0000256" key="2">
    <source>
        <dbReference type="ARBA" id="ARBA00022803"/>
    </source>
</evidence>
<evidence type="ECO:0000256" key="1">
    <source>
        <dbReference type="ARBA" id="ARBA00022737"/>
    </source>
</evidence>
<evidence type="ECO:0000313" key="5">
    <source>
        <dbReference type="Proteomes" id="UP000476411"/>
    </source>
</evidence>
<keyword evidence="2" id="KW-0802">TPR repeat</keyword>
<feature type="transmembrane region" description="Helical" evidence="3">
    <location>
        <begin position="113"/>
        <end position="134"/>
    </location>
</feature>
<keyword evidence="5" id="KW-1185">Reference proteome</keyword>
<evidence type="ECO:0008006" key="6">
    <source>
        <dbReference type="Google" id="ProtNLM"/>
    </source>
</evidence>
<feature type="transmembrane region" description="Helical" evidence="3">
    <location>
        <begin position="146"/>
        <end position="166"/>
    </location>
</feature>
<keyword evidence="3" id="KW-0472">Membrane</keyword>
<dbReference type="KEGG" id="chih:GWR21_17205"/>
<evidence type="ECO:0000256" key="3">
    <source>
        <dbReference type="SAM" id="Phobius"/>
    </source>
</evidence>
<keyword evidence="3" id="KW-0812">Transmembrane</keyword>
<reference evidence="4 5" key="1">
    <citation type="submission" date="2020-01" db="EMBL/GenBank/DDBJ databases">
        <title>Complete genome sequence of Chitinophaga sp. H33E-04 isolated from quinoa roots.</title>
        <authorList>
            <person name="Weon H.-Y."/>
            <person name="Lee S.A."/>
        </authorList>
    </citation>
    <scope>NUCLEOTIDE SEQUENCE [LARGE SCALE GENOMIC DNA]</scope>
    <source>
        <strain evidence="4 5">H33E-04</strain>
    </source>
</reference>
<feature type="transmembrane region" description="Helical" evidence="3">
    <location>
        <begin position="377"/>
        <end position="393"/>
    </location>
</feature>
<proteinExistence type="predicted"/>
<feature type="transmembrane region" description="Helical" evidence="3">
    <location>
        <begin position="249"/>
        <end position="267"/>
    </location>
</feature>
<sequence>MPQTQDALPLPQKDNVVRIPMLVVDVSAGILSKTFYTVICLIFACLLVYWPVFTHDFQFKWDDHWVVMNDYTEGGFNSENLGYIFTEFFHGQYAPINELFYLSLFSLFNYNSFWFHTASLLVHISNVLLVYFLIRKILTSSFEFSSVSIFRISFLTALLMAIHPFMVEAVSWLSASKCIICAFFYLLSLHSYVSYLRNKRIWSFIFAIVFFILAFGGKEQAVTLPVCLLLLDKVLDRDFSSSKIWFEKLPFFCLSLTFGIITVYSQAFNNEGLLSSQVQYPFYQNAVFATYTVSEYLIKCILPIHLSYLYPFPSLPGSPLPGYLWIYPFVLVLVSIAFWKFWKQTWILFGIGFFLIHVSLVSNIIPMSRYSIIADRYIYLGAVGIFFLMAYLYDRLIQDKPNLRMMMMPILMIYFMSLGIYAHQRCKVWHNSDTLKQELKITIKSRSDYNDWLKKNKEPID</sequence>
<dbReference type="InterPro" id="IPR052346">
    <property type="entry name" value="O-mannosyl-transferase_TMTC"/>
</dbReference>
<dbReference type="EMBL" id="CP048113">
    <property type="protein sequence ID" value="QHS61272.1"/>
    <property type="molecule type" value="Genomic_DNA"/>
</dbReference>
<dbReference type="PANTHER" id="PTHR44227">
    <property type="match status" value="1"/>
</dbReference>
<protein>
    <recommendedName>
        <fullName evidence="6">Glycosyltransferase RgtA/B/C/D-like domain-containing protein</fullName>
    </recommendedName>
</protein>
<feature type="transmembrane region" description="Helical" evidence="3">
    <location>
        <begin position="172"/>
        <end position="189"/>
    </location>
</feature>
<feature type="transmembrane region" description="Helical" evidence="3">
    <location>
        <begin position="201"/>
        <end position="217"/>
    </location>
</feature>
<name>A0A6B9ZFN9_9BACT</name>
<keyword evidence="1" id="KW-0677">Repeat</keyword>
<feature type="transmembrane region" description="Helical" evidence="3">
    <location>
        <begin position="322"/>
        <end position="339"/>
    </location>
</feature>
<feature type="transmembrane region" description="Helical" evidence="3">
    <location>
        <begin position="288"/>
        <end position="310"/>
    </location>
</feature>
<accession>A0A6B9ZFN9</accession>
<feature type="transmembrane region" description="Helical" evidence="3">
    <location>
        <begin position="346"/>
        <end position="365"/>
    </location>
</feature>
<dbReference type="RefSeq" id="WP_162332944.1">
    <property type="nucleotide sequence ID" value="NZ_CP048113.1"/>
</dbReference>
<dbReference type="Proteomes" id="UP000476411">
    <property type="component" value="Chromosome"/>
</dbReference>
<organism evidence="4 5">
    <name type="scientific">Chitinophaga agri</name>
    <dbReference type="NCBI Taxonomy" id="2703787"/>
    <lineage>
        <taxon>Bacteria</taxon>
        <taxon>Pseudomonadati</taxon>
        <taxon>Bacteroidota</taxon>
        <taxon>Chitinophagia</taxon>
        <taxon>Chitinophagales</taxon>
        <taxon>Chitinophagaceae</taxon>
        <taxon>Chitinophaga</taxon>
    </lineage>
</organism>